<keyword evidence="3" id="KW-0560">Oxidoreductase</keyword>
<reference evidence="6" key="1">
    <citation type="submission" date="2018-05" db="EMBL/GenBank/DDBJ databases">
        <authorList>
            <person name="Lanie J.A."/>
            <person name="Ng W.-L."/>
            <person name="Kazmierczak K.M."/>
            <person name="Andrzejewski T.M."/>
            <person name="Davidsen T.M."/>
            <person name="Wayne K.J."/>
            <person name="Tettelin H."/>
            <person name="Glass J.I."/>
            <person name="Rusch D."/>
            <person name="Podicherti R."/>
            <person name="Tsui H.-C.T."/>
            <person name="Winkler M.E."/>
        </authorList>
    </citation>
    <scope>NUCLEOTIDE SEQUENCE</scope>
</reference>
<dbReference type="EMBL" id="UINC01019145">
    <property type="protein sequence ID" value="SVA80911.1"/>
    <property type="molecule type" value="Genomic_DNA"/>
</dbReference>
<proteinExistence type="predicted"/>
<evidence type="ECO:0000313" key="6">
    <source>
        <dbReference type="EMBL" id="SVA80911.1"/>
    </source>
</evidence>
<dbReference type="InterPro" id="IPR050172">
    <property type="entry name" value="SsuD_RutA_monooxygenase"/>
</dbReference>
<evidence type="ECO:0000256" key="4">
    <source>
        <dbReference type="ARBA" id="ARBA00023033"/>
    </source>
</evidence>
<keyword evidence="1" id="KW-0285">Flavoprotein</keyword>
<dbReference type="NCBIfam" id="TIGR03619">
    <property type="entry name" value="F420_Rv2161c"/>
    <property type="match status" value="1"/>
</dbReference>
<feature type="domain" description="Luciferase-like" evidence="5">
    <location>
        <begin position="19"/>
        <end position="240"/>
    </location>
</feature>
<dbReference type="GO" id="GO:0008726">
    <property type="term" value="F:alkanesulfonate monooxygenase activity"/>
    <property type="evidence" value="ECO:0007669"/>
    <property type="project" value="TreeGrafter"/>
</dbReference>
<dbReference type="Gene3D" id="3.20.20.30">
    <property type="entry name" value="Luciferase-like domain"/>
    <property type="match status" value="1"/>
</dbReference>
<dbReference type="InterPro" id="IPR011251">
    <property type="entry name" value="Luciferase-like_dom"/>
</dbReference>
<evidence type="ECO:0000259" key="5">
    <source>
        <dbReference type="Pfam" id="PF00296"/>
    </source>
</evidence>
<dbReference type="PANTHER" id="PTHR42847:SF4">
    <property type="entry name" value="ALKANESULFONATE MONOOXYGENASE-RELATED"/>
    <property type="match status" value="1"/>
</dbReference>
<dbReference type="InterPro" id="IPR036661">
    <property type="entry name" value="Luciferase-like_sf"/>
</dbReference>
<dbReference type="InterPro" id="IPR019921">
    <property type="entry name" value="Lucif-like_OxRdtase_Rv2161c"/>
</dbReference>
<name>A0A381YWB6_9ZZZZ</name>
<evidence type="ECO:0000256" key="1">
    <source>
        <dbReference type="ARBA" id="ARBA00022630"/>
    </source>
</evidence>
<gene>
    <name evidence="6" type="ORF">METZ01_LOCUS133765</name>
</gene>
<dbReference type="GO" id="GO:0046306">
    <property type="term" value="P:alkanesulfonate catabolic process"/>
    <property type="evidence" value="ECO:0007669"/>
    <property type="project" value="TreeGrafter"/>
</dbReference>
<dbReference type="AlphaFoldDB" id="A0A381YWB6"/>
<sequence>MINVGISTFPTDYSIDIAILARKAEQLGYDSLWLAEHPILPVNSKTPWPGSADGTIPKKYADTADPFVALGRASAVTENLLLGTGICLVPERNPLILANEVATLDMYSKGRFLFGIGAGWLKEETDIMGGDFAHRWTQTREAVMAMKELWTNVESEYHGKYYDFPPVYSFPMPVQRPHPPIYLGGHAKNVFRRIVGWGDAWMPNRITPQDIEDGRKTIDSLASEAGRDPAGIGITVYGVAADRELLKDFESAGADRAVVSIDSVGETQALSQLEEIASKLI</sequence>
<protein>
    <recommendedName>
        <fullName evidence="5">Luciferase-like domain-containing protein</fullName>
    </recommendedName>
</protein>
<keyword evidence="4" id="KW-0503">Monooxygenase</keyword>
<evidence type="ECO:0000256" key="3">
    <source>
        <dbReference type="ARBA" id="ARBA00023002"/>
    </source>
</evidence>
<keyword evidence="2" id="KW-0288">FMN</keyword>
<accession>A0A381YWB6</accession>
<organism evidence="6">
    <name type="scientific">marine metagenome</name>
    <dbReference type="NCBI Taxonomy" id="408172"/>
    <lineage>
        <taxon>unclassified sequences</taxon>
        <taxon>metagenomes</taxon>
        <taxon>ecological metagenomes</taxon>
    </lineage>
</organism>
<dbReference type="Pfam" id="PF00296">
    <property type="entry name" value="Bac_luciferase"/>
    <property type="match status" value="1"/>
</dbReference>
<dbReference type="SUPFAM" id="SSF51679">
    <property type="entry name" value="Bacterial luciferase-like"/>
    <property type="match status" value="1"/>
</dbReference>
<evidence type="ECO:0000256" key="2">
    <source>
        <dbReference type="ARBA" id="ARBA00022643"/>
    </source>
</evidence>
<dbReference type="PANTHER" id="PTHR42847">
    <property type="entry name" value="ALKANESULFONATE MONOOXYGENASE"/>
    <property type="match status" value="1"/>
</dbReference>